<proteinExistence type="predicted"/>
<accession>A0A7S4CDH7</accession>
<dbReference type="AlphaFoldDB" id="A0A7S4CDH7"/>
<feature type="transmembrane region" description="Helical" evidence="1">
    <location>
        <begin position="110"/>
        <end position="128"/>
    </location>
</feature>
<evidence type="ECO:0000313" key="2">
    <source>
        <dbReference type="EMBL" id="CAE0794239.1"/>
    </source>
</evidence>
<feature type="transmembrane region" description="Helical" evidence="1">
    <location>
        <begin position="143"/>
        <end position="165"/>
    </location>
</feature>
<keyword evidence="1" id="KW-0812">Transmembrane</keyword>
<name>A0A7S4CDH7_9EUGL</name>
<reference evidence="2" key="1">
    <citation type="submission" date="2021-01" db="EMBL/GenBank/DDBJ databases">
        <authorList>
            <person name="Corre E."/>
            <person name="Pelletier E."/>
            <person name="Niang G."/>
            <person name="Scheremetjew M."/>
            <person name="Finn R."/>
            <person name="Kale V."/>
            <person name="Holt S."/>
            <person name="Cochrane G."/>
            <person name="Meng A."/>
            <person name="Brown T."/>
            <person name="Cohen L."/>
        </authorList>
    </citation>
    <scope>NUCLEOTIDE SEQUENCE</scope>
    <source>
        <strain evidence="2">CCMP1594</strain>
    </source>
</reference>
<feature type="transmembrane region" description="Helical" evidence="1">
    <location>
        <begin position="80"/>
        <end position="98"/>
    </location>
</feature>
<feature type="transmembrane region" description="Helical" evidence="1">
    <location>
        <begin position="6"/>
        <end position="28"/>
    </location>
</feature>
<sequence length="210" mass="22632">MSTLALHVVALCACGCYVLSIAATYITAQALSLVKTRTPMLCNMSAPMPAYAVFCTGASVTGGLIVACAVLYHLMAQESYAILCLGIACGILLPLLGFIDIDRFPKAHGVVVAVLFAVAFPFMITITIKDMVHQRVPVWVTGLRWGIVGLMLLTSYASLGCSLLAKRAKSKIHDELYRSQTIRWHMRFAALAQYTVHLCVAAYLATVTAS</sequence>
<protein>
    <submittedName>
        <fullName evidence="2">Uncharacterized protein</fullName>
    </submittedName>
</protein>
<dbReference type="EMBL" id="HBJA01016646">
    <property type="protein sequence ID" value="CAE0794239.1"/>
    <property type="molecule type" value="Transcribed_RNA"/>
</dbReference>
<organism evidence="2">
    <name type="scientific">Eutreptiella gymnastica</name>
    <dbReference type="NCBI Taxonomy" id="73025"/>
    <lineage>
        <taxon>Eukaryota</taxon>
        <taxon>Discoba</taxon>
        <taxon>Euglenozoa</taxon>
        <taxon>Euglenida</taxon>
        <taxon>Spirocuta</taxon>
        <taxon>Euglenophyceae</taxon>
        <taxon>Eutreptiales</taxon>
        <taxon>Eutreptiaceae</taxon>
        <taxon>Eutreptiella</taxon>
    </lineage>
</organism>
<gene>
    <name evidence="2" type="ORF">EGYM00163_LOCUS5357</name>
</gene>
<evidence type="ECO:0000256" key="1">
    <source>
        <dbReference type="SAM" id="Phobius"/>
    </source>
</evidence>
<feature type="transmembrane region" description="Helical" evidence="1">
    <location>
        <begin position="186"/>
        <end position="205"/>
    </location>
</feature>
<keyword evidence="1" id="KW-0472">Membrane</keyword>
<keyword evidence="1" id="KW-1133">Transmembrane helix</keyword>
<feature type="transmembrane region" description="Helical" evidence="1">
    <location>
        <begin position="49"/>
        <end position="74"/>
    </location>
</feature>